<feature type="transmembrane region" description="Helical" evidence="1">
    <location>
        <begin position="86"/>
        <end position="106"/>
    </location>
</feature>
<feature type="transmembrane region" description="Helical" evidence="1">
    <location>
        <begin position="60"/>
        <end position="79"/>
    </location>
</feature>
<keyword evidence="1" id="KW-1133">Transmembrane helix</keyword>
<dbReference type="EMBL" id="BSDP01000001">
    <property type="protein sequence ID" value="GLI26457.1"/>
    <property type="molecule type" value="Genomic_DNA"/>
</dbReference>
<accession>A0A9W6CU66</accession>
<dbReference type="Proteomes" id="UP001144396">
    <property type="component" value="Unassembled WGS sequence"/>
</dbReference>
<protein>
    <recommendedName>
        <fullName evidence="4">AzlD domain-containing protein</fullName>
    </recommendedName>
</protein>
<keyword evidence="3" id="KW-1185">Reference proteome</keyword>
<feature type="transmembrane region" description="Helical" evidence="1">
    <location>
        <begin position="36"/>
        <end position="54"/>
    </location>
</feature>
<dbReference type="Pfam" id="PF05437">
    <property type="entry name" value="AzlD"/>
    <property type="match status" value="1"/>
</dbReference>
<dbReference type="AlphaFoldDB" id="A0A9W6CU66"/>
<gene>
    <name evidence="2" type="ORF">ARHIZOSPH14_06990</name>
</gene>
<dbReference type="RefSeq" id="WP_281882458.1">
    <property type="nucleotide sequence ID" value="NZ_BSDP01000001.1"/>
</dbReference>
<evidence type="ECO:0000313" key="2">
    <source>
        <dbReference type="EMBL" id="GLI26457.1"/>
    </source>
</evidence>
<keyword evidence="1" id="KW-0812">Transmembrane</keyword>
<sequence length="107" mass="11255">MTDFLTLVVVGLGTYAMRAAFLVGKEAKPPALLERYLPHVAPAVLAAIAAPALVAPRGEISLTETLPALIAAAATWLVWGKTQQMAVALIAGLGLWWLILFGLSFVS</sequence>
<evidence type="ECO:0000256" key="1">
    <source>
        <dbReference type="SAM" id="Phobius"/>
    </source>
</evidence>
<feature type="transmembrane region" description="Helical" evidence="1">
    <location>
        <begin position="6"/>
        <end position="24"/>
    </location>
</feature>
<comment type="caution">
    <text evidence="2">The sequence shown here is derived from an EMBL/GenBank/DDBJ whole genome shotgun (WGS) entry which is preliminary data.</text>
</comment>
<evidence type="ECO:0000313" key="3">
    <source>
        <dbReference type="Proteomes" id="UP001144396"/>
    </source>
</evidence>
<evidence type="ECO:0008006" key="4">
    <source>
        <dbReference type="Google" id="ProtNLM"/>
    </source>
</evidence>
<dbReference type="InterPro" id="IPR008407">
    <property type="entry name" value="Brnchd-chn_aa_trnsp_AzlD"/>
</dbReference>
<proteinExistence type="predicted"/>
<keyword evidence="1" id="KW-0472">Membrane</keyword>
<name>A0A9W6CU66_9MICO</name>
<reference evidence="2" key="1">
    <citation type="submission" date="2022-12" db="EMBL/GenBank/DDBJ databases">
        <title>Reference genome sequencing for broad-spectrum identification of bacterial and archaeal isolates by mass spectrometry.</title>
        <authorList>
            <person name="Sekiguchi Y."/>
            <person name="Tourlousse D.M."/>
        </authorList>
    </citation>
    <scope>NUCLEOTIDE SEQUENCE</scope>
    <source>
        <strain evidence="2">14</strain>
    </source>
</reference>
<organism evidence="2 3">
    <name type="scientific">Agromyces rhizosphaerae</name>
    <dbReference type="NCBI Taxonomy" id="88374"/>
    <lineage>
        <taxon>Bacteria</taxon>
        <taxon>Bacillati</taxon>
        <taxon>Actinomycetota</taxon>
        <taxon>Actinomycetes</taxon>
        <taxon>Micrococcales</taxon>
        <taxon>Microbacteriaceae</taxon>
        <taxon>Agromyces</taxon>
    </lineage>
</organism>